<keyword evidence="4" id="KW-0720">Serine protease</keyword>
<dbReference type="GO" id="GO:0008236">
    <property type="term" value="F:serine-type peptidase activity"/>
    <property type="evidence" value="ECO:0007669"/>
    <property type="project" value="UniProtKB-KW"/>
</dbReference>
<comment type="similarity">
    <text evidence="1">Belongs to the peptidase S49 family.</text>
</comment>
<dbReference type="RefSeq" id="WP_182163969.1">
    <property type="nucleotide sequence ID" value="NZ_JACFXV010000044.1"/>
</dbReference>
<evidence type="ECO:0000313" key="7">
    <source>
        <dbReference type="EMBL" id="MBA5776997.1"/>
    </source>
</evidence>
<accession>A0A839ADV4</accession>
<dbReference type="Gene3D" id="3.90.226.10">
    <property type="entry name" value="2-enoyl-CoA Hydratase, Chain A, domain 1"/>
    <property type="match status" value="1"/>
</dbReference>
<dbReference type="Proteomes" id="UP000541109">
    <property type="component" value="Unassembled WGS sequence"/>
</dbReference>
<dbReference type="PANTHER" id="PTHR42987:SF6">
    <property type="entry name" value="PROTEINASE IV"/>
    <property type="match status" value="1"/>
</dbReference>
<dbReference type="AlphaFoldDB" id="A0A839ADV4"/>
<keyword evidence="5" id="KW-0472">Membrane</keyword>
<evidence type="ECO:0000256" key="5">
    <source>
        <dbReference type="SAM" id="Phobius"/>
    </source>
</evidence>
<feature type="transmembrane region" description="Helical" evidence="5">
    <location>
        <begin position="20"/>
        <end position="43"/>
    </location>
</feature>
<keyword evidence="2" id="KW-0645">Protease</keyword>
<comment type="caution">
    <text evidence="7">The sequence shown here is derived from an EMBL/GenBank/DDBJ whole genome shotgun (WGS) entry which is preliminary data.</text>
</comment>
<name>A0A839ADV4_9HYPH</name>
<evidence type="ECO:0000256" key="2">
    <source>
        <dbReference type="ARBA" id="ARBA00022670"/>
    </source>
</evidence>
<dbReference type="GO" id="GO:0006508">
    <property type="term" value="P:proteolysis"/>
    <property type="evidence" value="ECO:0007669"/>
    <property type="project" value="UniProtKB-KW"/>
</dbReference>
<protein>
    <submittedName>
        <fullName evidence="7">Signal peptide peptidase SppA</fullName>
    </submittedName>
</protein>
<dbReference type="CDD" id="cd07023">
    <property type="entry name" value="S49_Sppa_N_C"/>
    <property type="match status" value="1"/>
</dbReference>
<organism evidence="7 8">
    <name type="scientific">Stappia albiluteola</name>
    <dbReference type="NCBI Taxonomy" id="2758565"/>
    <lineage>
        <taxon>Bacteria</taxon>
        <taxon>Pseudomonadati</taxon>
        <taxon>Pseudomonadota</taxon>
        <taxon>Alphaproteobacteria</taxon>
        <taxon>Hyphomicrobiales</taxon>
        <taxon>Stappiaceae</taxon>
        <taxon>Stappia</taxon>
    </lineage>
</organism>
<evidence type="ECO:0000313" key="8">
    <source>
        <dbReference type="Proteomes" id="UP000541109"/>
    </source>
</evidence>
<dbReference type="InterPro" id="IPR004635">
    <property type="entry name" value="Pept_S49_SppA"/>
</dbReference>
<dbReference type="SUPFAM" id="SSF52096">
    <property type="entry name" value="ClpP/crotonase"/>
    <property type="match status" value="1"/>
</dbReference>
<dbReference type="InterPro" id="IPR002142">
    <property type="entry name" value="Peptidase_S49"/>
</dbReference>
<reference evidence="7 8" key="1">
    <citation type="submission" date="2020-07" db="EMBL/GenBank/DDBJ databases">
        <title>Stappia sp., F7233, whole genome shotgun sequencing project.</title>
        <authorList>
            <person name="Jiang S."/>
            <person name="Liu Z.W."/>
            <person name="Du Z.J."/>
        </authorList>
    </citation>
    <scope>NUCLEOTIDE SEQUENCE [LARGE SCALE GENOMIC DNA]</scope>
    <source>
        <strain evidence="7 8">F7233</strain>
    </source>
</reference>
<evidence type="ECO:0000256" key="1">
    <source>
        <dbReference type="ARBA" id="ARBA00008683"/>
    </source>
</evidence>
<keyword evidence="5" id="KW-1133">Transmembrane helix</keyword>
<evidence type="ECO:0000256" key="4">
    <source>
        <dbReference type="ARBA" id="ARBA00022825"/>
    </source>
</evidence>
<dbReference type="InterPro" id="IPR029045">
    <property type="entry name" value="ClpP/crotonase-like_dom_sf"/>
</dbReference>
<dbReference type="EMBL" id="JACFXV010000044">
    <property type="protein sequence ID" value="MBA5776997.1"/>
    <property type="molecule type" value="Genomic_DNA"/>
</dbReference>
<dbReference type="NCBIfam" id="TIGR00706">
    <property type="entry name" value="SppA_dom"/>
    <property type="match status" value="1"/>
</dbReference>
<keyword evidence="3" id="KW-0378">Hydrolase</keyword>
<dbReference type="Pfam" id="PF01343">
    <property type="entry name" value="Peptidase_S49"/>
    <property type="match status" value="1"/>
</dbReference>
<evidence type="ECO:0000256" key="3">
    <source>
        <dbReference type="ARBA" id="ARBA00022801"/>
    </source>
</evidence>
<sequence>MSFDADAIVDRRRLRRKVTFWRVAAFVALALLLGGALVGLSGLGGPSKRSDHIARIEISGVIVDDRKRIEMIEKIAKSDAVKGVILSINSPGGSTTGGEALYVALRELAGKKPMTTLIGTLGASAGYMTAVTSDHVIARHNSLTGSIGVYIQFGNIKGLLDTLGIEVNVVKSGPLKAQPNFFEPTTDAAKANLQAVIDDSYDWFVKIVAERRNLDEAKVRNLANGGIYSGVRAKSLGLVDDLGGENEAIAWLEKEKGVAEDLPVITWSPRSELDELPFASQLANALGQGLSHGLLGRIGDAKHIVPAAVSLDGLVSVWHAPETINDNDTTGADR</sequence>
<keyword evidence="8" id="KW-1185">Reference proteome</keyword>
<keyword evidence="5" id="KW-0812">Transmembrane</keyword>
<feature type="domain" description="Peptidase S49" evidence="6">
    <location>
        <begin position="109"/>
        <end position="258"/>
    </location>
</feature>
<evidence type="ECO:0000259" key="6">
    <source>
        <dbReference type="Pfam" id="PF01343"/>
    </source>
</evidence>
<dbReference type="PANTHER" id="PTHR42987">
    <property type="entry name" value="PEPTIDASE S49"/>
    <property type="match status" value="1"/>
</dbReference>
<proteinExistence type="inferred from homology"/>
<gene>
    <name evidence="7" type="primary">sppA</name>
    <name evidence="7" type="ORF">H2509_07610</name>
</gene>
<dbReference type="InterPro" id="IPR047272">
    <property type="entry name" value="S49_SppA_C"/>
</dbReference>